<proteinExistence type="predicted"/>
<dbReference type="Pfam" id="PF25778">
    <property type="entry name" value="DUF7948"/>
    <property type="match status" value="1"/>
</dbReference>
<dbReference type="Proteomes" id="UP000179266">
    <property type="component" value="Unassembled WGS sequence"/>
</dbReference>
<reference evidence="4 5" key="1">
    <citation type="journal article" date="2016" name="Nat. Commun.">
        <title>Thousands of microbial genomes shed light on interconnected biogeochemical processes in an aquifer system.</title>
        <authorList>
            <person name="Anantharaman K."/>
            <person name="Brown C.T."/>
            <person name="Hug L.A."/>
            <person name="Sharon I."/>
            <person name="Castelle C.J."/>
            <person name="Probst A.J."/>
            <person name="Thomas B.C."/>
            <person name="Singh A."/>
            <person name="Wilkins M.J."/>
            <person name="Karaoz U."/>
            <person name="Brodie E.L."/>
            <person name="Williams K.H."/>
            <person name="Hubbard S.S."/>
            <person name="Banfield J.F."/>
        </authorList>
    </citation>
    <scope>NUCLEOTIDE SEQUENCE [LARGE SCALE GENOMIC DNA]</scope>
</reference>
<name>A0A1F7RUL7_9BACT</name>
<evidence type="ECO:0000313" key="5">
    <source>
        <dbReference type="Proteomes" id="UP000179266"/>
    </source>
</evidence>
<dbReference type="InterPro" id="IPR057708">
    <property type="entry name" value="DUF7948"/>
</dbReference>
<keyword evidence="2" id="KW-0732">Signal</keyword>
<evidence type="ECO:0000256" key="1">
    <source>
        <dbReference type="SAM" id="MobiDB-lite"/>
    </source>
</evidence>
<organism evidence="4 5">
    <name type="scientific">Candidatus Schekmanbacteria bacterium RBG_13_48_7</name>
    <dbReference type="NCBI Taxonomy" id="1817878"/>
    <lineage>
        <taxon>Bacteria</taxon>
        <taxon>Candidatus Schekmaniibacteriota</taxon>
    </lineage>
</organism>
<dbReference type="AlphaFoldDB" id="A0A1F7RUL7"/>
<feature type="compositionally biased region" description="Basic and acidic residues" evidence="1">
    <location>
        <begin position="91"/>
        <end position="118"/>
    </location>
</feature>
<feature type="region of interest" description="Disordered" evidence="1">
    <location>
        <begin position="88"/>
        <end position="118"/>
    </location>
</feature>
<feature type="signal peptide" evidence="2">
    <location>
        <begin position="1"/>
        <end position="24"/>
    </location>
</feature>
<gene>
    <name evidence="4" type="ORF">A2161_21380</name>
</gene>
<evidence type="ECO:0000256" key="2">
    <source>
        <dbReference type="SAM" id="SignalP"/>
    </source>
</evidence>
<evidence type="ECO:0000259" key="3">
    <source>
        <dbReference type="Pfam" id="PF25778"/>
    </source>
</evidence>
<sequence length="282" mass="31782">MKIYSGITISLAILLFVCICTGNADDNPNPKGVSQANVNLSKIVPSFIENQGQINNETVRFYLTVPGKTIFLTNNGIVLDFYQNISTDDENSPRKSDKRKPDLSPEINKNEPEKTQREGMVIKKEFIGAGNAVIKGLEKMEGKVNYFIGGDKSKWKTGLPTYQQVLYEGIYNNINLRYISSPGKLKYQFEIGQSGNPNEIKVQVTGCDDLVIDKDSNLIMKTSKGDIVDQKPYTYQLIDNKTVEIDSHFIITDKFNYSFFVGNYNTEYPLIIDPAFLYESGF</sequence>
<protein>
    <recommendedName>
        <fullName evidence="3">DUF7948 domain-containing protein</fullName>
    </recommendedName>
</protein>
<feature type="chain" id="PRO_5009532266" description="DUF7948 domain-containing protein" evidence="2">
    <location>
        <begin position="25"/>
        <end position="282"/>
    </location>
</feature>
<accession>A0A1F7RUL7</accession>
<feature type="domain" description="DUF7948" evidence="3">
    <location>
        <begin position="47"/>
        <end position="274"/>
    </location>
</feature>
<comment type="caution">
    <text evidence="4">The sequence shown here is derived from an EMBL/GenBank/DDBJ whole genome shotgun (WGS) entry which is preliminary data.</text>
</comment>
<dbReference type="EMBL" id="MGDD01000190">
    <property type="protein sequence ID" value="OGL45213.1"/>
    <property type="molecule type" value="Genomic_DNA"/>
</dbReference>
<evidence type="ECO:0000313" key="4">
    <source>
        <dbReference type="EMBL" id="OGL45213.1"/>
    </source>
</evidence>